<dbReference type="InterPro" id="IPR007318">
    <property type="entry name" value="Phopholipid_MeTrfase"/>
</dbReference>
<comment type="subcellular location">
    <subcellularLocation>
        <location evidence="1">Endomembrane system</location>
        <topology evidence="1">Multi-pass membrane protein</topology>
    </subcellularLocation>
</comment>
<feature type="transmembrane region" description="Helical" evidence="5">
    <location>
        <begin position="37"/>
        <end position="58"/>
    </location>
</feature>
<evidence type="ECO:0000256" key="4">
    <source>
        <dbReference type="ARBA" id="ARBA00023136"/>
    </source>
</evidence>
<comment type="caution">
    <text evidence="6">The sequence shown here is derived from an EMBL/GenBank/DDBJ whole genome shotgun (WGS) entry which is preliminary data.</text>
</comment>
<keyword evidence="7" id="KW-1185">Reference proteome</keyword>
<dbReference type="PANTHER" id="PTHR12714:SF24">
    <property type="entry name" value="SLR1182 PROTEIN"/>
    <property type="match status" value="1"/>
</dbReference>
<dbReference type="Pfam" id="PF04191">
    <property type="entry name" value="PEMT"/>
    <property type="match status" value="1"/>
</dbReference>
<gene>
    <name evidence="6" type="ORF">GCM10011361_26970</name>
</gene>
<evidence type="ECO:0000313" key="7">
    <source>
        <dbReference type="Proteomes" id="UP000625780"/>
    </source>
</evidence>
<dbReference type="Proteomes" id="UP000625780">
    <property type="component" value="Unassembled WGS sequence"/>
</dbReference>
<evidence type="ECO:0000256" key="2">
    <source>
        <dbReference type="ARBA" id="ARBA00022692"/>
    </source>
</evidence>
<feature type="transmembrane region" description="Helical" evidence="5">
    <location>
        <begin position="89"/>
        <end position="116"/>
    </location>
</feature>
<evidence type="ECO:0000256" key="3">
    <source>
        <dbReference type="ARBA" id="ARBA00022989"/>
    </source>
</evidence>
<evidence type="ECO:0000256" key="5">
    <source>
        <dbReference type="SAM" id="Phobius"/>
    </source>
</evidence>
<sequence length="150" mass="17073">MNLRIPPVLLFVFTALLMYLLAEFLPVGYFDFFGRMYLMGTLLLLALVTAITALIQFFSAKTSVDPLNPDKASALVTRGVYSISRNPQYLALLMVLLAWGLWLGNAFNVLLAAGFVSAMNRWQISREEASLLEKFGKEYSQYCIKVRRWF</sequence>
<dbReference type="EMBL" id="BMFH01000002">
    <property type="protein sequence ID" value="GGD59175.1"/>
    <property type="molecule type" value="Genomic_DNA"/>
</dbReference>
<dbReference type="RefSeq" id="WP_188371295.1">
    <property type="nucleotide sequence ID" value="NZ_BMFH01000002.1"/>
</dbReference>
<dbReference type="PANTHER" id="PTHR12714">
    <property type="entry name" value="PROTEIN-S ISOPRENYLCYSTEINE O-METHYLTRANSFERASE"/>
    <property type="match status" value="1"/>
</dbReference>
<keyword evidence="2 5" id="KW-0812">Transmembrane</keyword>
<keyword evidence="3 5" id="KW-1133">Transmembrane helix</keyword>
<protein>
    <recommendedName>
        <fullName evidence="8">Isoprenylcysteine carboxylmethyltransferase family protein</fullName>
    </recommendedName>
</protein>
<dbReference type="Gene3D" id="1.20.120.1630">
    <property type="match status" value="1"/>
</dbReference>
<accession>A0ABQ1R7Y1</accession>
<evidence type="ECO:0000256" key="1">
    <source>
        <dbReference type="ARBA" id="ARBA00004127"/>
    </source>
</evidence>
<keyword evidence="4 5" id="KW-0472">Membrane</keyword>
<reference evidence="7" key="1">
    <citation type="journal article" date="2019" name="Int. J. Syst. Evol. Microbiol.">
        <title>The Global Catalogue of Microorganisms (GCM) 10K type strain sequencing project: providing services to taxonomists for standard genome sequencing and annotation.</title>
        <authorList>
            <consortium name="The Broad Institute Genomics Platform"/>
            <consortium name="The Broad Institute Genome Sequencing Center for Infectious Disease"/>
            <person name="Wu L."/>
            <person name="Ma J."/>
        </authorList>
    </citation>
    <scope>NUCLEOTIDE SEQUENCE [LARGE SCALE GENOMIC DNA]</scope>
    <source>
        <strain evidence="7">CGMCC 1.12606</strain>
    </source>
</reference>
<name>A0ABQ1R7Y1_9FLAO</name>
<proteinExistence type="predicted"/>
<evidence type="ECO:0000313" key="6">
    <source>
        <dbReference type="EMBL" id="GGD59175.1"/>
    </source>
</evidence>
<organism evidence="6 7">
    <name type="scientific">Muriicola marianensis</name>
    <dbReference type="NCBI Taxonomy" id="1324801"/>
    <lineage>
        <taxon>Bacteria</taxon>
        <taxon>Pseudomonadati</taxon>
        <taxon>Bacteroidota</taxon>
        <taxon>Flavobacteriia</taxon>
        <taxon>Flavobacteriales</taxon>
        <taxon>Flavobacteriaceae</taxon>
        <taxon>Muriicola</taxon>
    </lineage>
</organism>
<feature type="transmembrane region" description="Helical" evidence="5">
    <location>
        <begin position="6"/>
        <end position="25"/>
    </location>
</feature>
<evidence type="ECO:0008006" key="8">
    <source>
        <dbReference type="Google" id="ProtNLM"/>
    </source>
</evidence>